<reference evidence="2" key="1">
    <citation type="submission" date="2023-01" db="EMBL/GenBank/DDBJ databases">
        <title>Genome assembly of the deep-sea coral Lophelia pertusa.</title>
        <authorList>
            <person name="Herrera S."/>
            <person name="Cordes E."/>
        </authorList>
    </citation>
    <scope>NUCLEOTIDE SEQUENCE</scope>
    <source>
        <strain evidence="2">USNM1676648</strain>
        <tissue evidence="2">Polyp</tissue>
    </source>
</reference>
<dbReference type="GO" id="GO:0005814">
    <property type="term" value="C:centriole"/>
    <property type="evidence" value="ECO:0007669"/>
    <property type="project" value="TreeGrafter"/>
</dbReference>
<proteinExistence type="predicted"/>
<dbReference type="InterPro" id="IPR038923">
    <property type="entry name" value="Centrobin"/>
</dbReference>
<accession>A0A9X0D9U7</accession>
<dbReference type="PANTHER" id="PTHR34439">
    <property type="entry name" value="CENTROBIN"/>
    <property type="match status" value="1"/>
</dbReference>
<dbReference type="AlphaFoldDB" id="A0A9X0D9U7"/>
<evidence type="ECO:0000313" key="3">
    <source>
        <dbReference type="Proteomes" id="UP001163046"/>
    </source>
</evidence>
<dbReference type="GO" id="GO:0005813">
    <property type="term" value="C:centrosome"/>
    <property type="evidence" value="ECO:0007669"/>
    <property type="project" value="TreeGrafter"/>
</dbReference>
<dbReference type="Proteomes" id="UP001163046">
    <property type="component" value="Unassembled WGS sequence"/>
</dbReference>
<feature type="compositionally biased region" description="Basic and acidic residues" evidence="1">
    <location>
        <begin position="1"/>
        <end position="48"/>
    </location>
</feature>
<evidence type="ECO:0000256" key="1">
    <source>
        <dbReference type="SAM" id="MobiDB-lite"/>
    </source>
</evidence>
<protein>
    <submittedName>
        <fullName evidence="2">Uncharacterized protein</fullName>
    </submittedName>
</protein>
<gene>
    <name evidence="2" type="ORF">OS493_010303</name>
</gene>
<dbReference type="GO" id="GO:0051299">
    <property type="term" value="P:centrosome separation"/>
    <property type="evidence" value="ECO:0007669"/>
    <property type="project" value="TreeGrafter"/>
</dbReference>
<evidence type="ECO:0000313" key="2">
    <source>
        <dbReference type="EMBL" id="KAJ7392652.1"/>
    </source>
</evidence>
<dbReference type="EMBL" id="MU825400">
    <property type="protein sequence ID" value="KAJ7392652.1"/>
    <property type="molecule type" value="Genomic_DNA"/>
</dbReference>
<comment type="caution">
    <text evidence="2">The sequence shown here is derived from an EMBL/GenBank/DDBJ whole genome shotgun (WGS) entry which is preliminary data.</text>
</comment>
<keyword evidence="3" id="KW-1185">Reference proteome</keyword>
<dbReference type="GO" id="GO:1902017">
    <property type="term" value="P:regulation of cilium assembly"/>
    <property type="evidence" value="ECO:0007669"/>
    <property type="project" value="InterPro"/>
</dbReference>
<dbReference type="GO" id="GO:0007099">
    <property type="term" value="P:centriole replication"/>
    <property type="evidence" value="ECO:0007669"/>
    <property type="project" value="InterPro"/>
</dbReference>
<feature type="region of interest" description="Disordered" evidence="1">
    <location>
        <begin position="1"/>
        <end position="64"/>
    </location>
</feature>
<dbReference type="PANTHER" id="PTHR34439:SF1">
    <property type="entry name" value="CENTROBIN"/>
    <property type="match status" value="1"/>
</dbReference>
<sequence>MEAKHEANRTKEETERQAELEREMTERLEEIHEQLSKTETEIRESHRKQELKRKDVKQKSASDEYEEEISSFQEKMASLSNTRQYMEKERQMLSVRLQQMMQSHCDEAIKLLKLQYHYTFPIIWNTTVQL</sequence>
<dbReference type="GO" id="GO:1902410">
    <property type="term" value="P:mitotic cytokinetic process"/>
    <property type="evidence" value="ECO:0007669"/>
    <property type="project" value="TreeGrafter"/>
</dbReference>
<organism evidence="2 3">
    <name type="scientific">Desmophyllum pertusum</name>
    <dbReference type="NCBI Taxonomy" id="174260"/>
    <lineage>
        <taxon>Eukaryota</taxon>
        <taxon>Metazoa</taxon>
        <taxon>Cnidaria</taxon>
        <taxon>Anthozoa</taxon>
        <taxon>Hexacorallia</taxon>
        <taxon>Scleractinia</taxon>
        <taxon>Caryophylliina</taxon>
        <taxon>Caryophylliidae</taxon>
        <taxon>Desmophyllum</taxon>
    </lineage>
</organism>
<dbReference type="OrthoDB" id="8190486at2759"/>
<name>A0A9X0D9U7_9CNID</name>